<dbReference type="SMART" id="SM00304">
    <property type="entry name" value="HAMP"/>
    <property type="match status" value="1"/>
</dbReference>
<dbReference type="Pfam" id="PF00672">
    <property type="entry name" value="HAMP"/>
    <property type="match status" value="1"/>
</dbReference>
<feature type="domain" description="T-SNARE coiled-coil homology" evidence="8">
    <location>
        <begin position="566"/>
        <end position="628"/>
    </location>
</feature>
<evidence type="ECO:0000256" key="3">
    <source>
        <dbReference type="ARBA" id="ARBA00023224"/>
    </source>
</evidence>
<evidence type="ECO:0000256" key="5">
    <source>
        <dbReference type="PROSITE-ProRule" id="PRU00284"/>
    </source>
</evidence>
<evidence type="ECO:0000313" key="10">
    <source>
        <dbReference type="EMBL" id="BBF92264.1"/>
    </source>
</evidence>
<sequence length="670" mass="69785">MRLNLKIGQKLGISAAIGVALVLTLVVVSRMALERIETATNSLEQAATLVGKLTDSKLDLRDMRSLFYQANVATSVESIDKVVAEFDRIAPALSQRIGDIAATASVAANRERMARAKTEADGYITMWREAAARQRDLLQVQKRLMGVVDAWGAELAKVHAASNRLGPEVAGLVERIDGRVAEARSAIWRFYATEDERLKDQVRDGVETALGELRDLQAKEPSPQLAATLPALARLAEQHREVFEAASAAAAQRAAAVKSAAALRVEVTRLVDDSLDAASAFAASLNRDVHSAVSSASTNGLILGALTVLVLIGSTVFGFLAVGRPISRIAGVLEQLAGGDKSVEIPFTRRGDEVGDTARAANVFKDNLIRMDQMTAEQKAAEARAEAEKKQAMHQLAESFERAVGGIIGAVSSASSQLQGAAQTMSAAAEQTNRQSMAVASASEQASSNVQTVASAAEELAASVSEIGRRVNESASIAAEAARDADATAQKVSRLSQAAQKIGDIVGLISTIAGQTNLLALNATIEAARAGDAGRGFAVVASEVKSLADQTAKATAEISAQIEEIQASTADSAHAIGQITEIIRRMNEIATTIASAVEEQGAATTEIARNVQQASAGTAEVSSNITGVTRAASDSSAASSQVLASAGDLATQSGVLQQEVAKFLATVRAA</sequence>
<dbReference type="KEGG" id="blag:BLTE_09490"/>
<comment type="subcellular location">
    <subcellularLocation>
        <location evidence="1">Cell inner membrane</location>
        <topology evidence="1">Multi-pass membrane protein</topology>
    </subcellularLocation>
</comment>
<keyword evidence="6" id="KW-0472">Membrane</keyword>
<dbReference type="OrthoDB" id="8437048at2"/>
<gene>
    <name evidence="10" type="ORF">BLTE_09490</name>
</gene>
<feature type="transmembrane region" description="Helical" evidence="6">
    <location>
        <begin position="301"/>
        <end position="322"/>
    </location>
</feature>
<dbReference type="AlphaFoldDB" id="A0A348FY81"/>
<comment type="similarity">
    <text evidence="4">Belongs to the methyl-accepting chemotaxis (MCP) protein family.</text>
</comment>
<keyword evidence="6" id="KW-0812">Transmembrane</keyword>
<dbReference type="InterPro" id="IPR004089">
    <property type="entry name" value="MCPsignal_dom"/>
</dbReference>
<feature type="domain" description="HAMP" evidence="9">
    <location>
        <begin position="320"/>
        <end position="373"/>
    </location>
</feature>
<feature type="transmembrane region" description="Helical" evidence="6">
    <location>
        <begin position="12"/>
        <end position="33"/>
    </location>
</feature>
<evidence type="ECO:0000259" key="9">
    <source>
        <dbReference type="PROSITE" id="PS50885"/>
    </source>
</evidence>
<dbReference type="GO" id="GO:0005886">
    <property type="term" value="C:plasma membrane"/>
    <property type="evidence" value="ECO:0007669"/>
    <property type="project" value="UniProtKB-SubCell"/>
</dbReference>
<evidence type="ECO:0000259" key="7">
    <source>
        <dbReference type="PROSITE" id="PS50111"/>
    </source>
</evidence>
<evidence type="ECO:0000256" key="6">
    <source>
        <dbReference type="SAM" id="Phobius"/>
    </source>
</evidence>
<accession>A0A348FY81</accession>
<dbReference type="Proteomes" id="UP000266934">
    <property type="component" value="Chromosome"/>
</dbReference>
<keyword evidence="6" id="KW-1133">Transmembrane helix</keyword>
<feature type="domain" description="Methyl-accepting transducer" evidence="7">
    <location>
        <begin position="414"/>
        <end position="650"/>
    </location>
</feature>
<dbReference type="Gene3D" id="1.10.287.950">
    <property type="entry name" value="Methyl-accepting chemotaxis protein"/>
    <property type="match status" value="1"/>
</dbReference>
<dbReference type="PANTHER" id="PTHR32089">
    <property type="entry name" value="METHYL-ACCEPTING CHEMOTAXIS PROTEIN MCPB"/>
    <property type="match status" value="1"/>
</dbReference>
<name>A0A348FY81_9HYPH</name>
<dbReference type="CDD" id="cd06225">
    <property type="entry name" value="HAMP"/>
    <property type="match status" value="1"/>
</dbReference>
<dbReference type="SMART" id="SM00283">
    <property type="entry name" value="MA"/>
    <property type="match status" value="1"/>
</dbReference>
<dbReference type="Pfam" id="PF00015">
    <property type="entry name" value="MCPsignal"/>
    <property type="match status" value="1"/>
</dbReference>
<dbReference type="InterPro" id="IPR003660">
    <property type="entry name" value="HAMP_dom"/>
</dbReference>
<keyword evidence="2" id="KW-0997">Cell inner membrane</keyword>
<evidence type="ECO:0000256" key="2">
    <source>
        <dbReference type="ARBA" id="ARBA00022519"/>
    </source>
</evidence>
<dbReference type="PROSITE" id="PS50192">
    <property type="entry name" value="T_SNARE"/>
    <property type="match status" value="1"/>
</dbReference>
<dbReference type="EMBL" id="AP018907">
    <property type="protein sequence ID" value="BBF92264.1"/>
    <property type="molecule type" value="Genomic_DNA"/>
</dbReference>
<evidence type="ECO:0000256" key="4">
    <source>
        <dbReference type="ARBA" id="ARBA00029447"/>
    </source>
</evidence>
<proteinExistence type="inferred from homology"/>
<keyword evidence="11" id="KW-1185">Reference proteome</keyword>
<dbReference type="PROSITE" id="PS50885">
    <property type="entry name" value="HAMP"/>
    <property type="match status" value="1"/>
</dbReference>
<dbReference type="InterPro" id="IPR000727">
    <property type="entry name" value="T_SNARE_dom"/>
</dbReference>
<organism evidence="10 11">
    <name type="scientific">Blastochloris tepida</name>
    <dbReference type="NCBI Taxonomy" id="2233851"/>
    <lineage>
        <taxon>Bacteria</taxon>
        <taxon>Pseudomonadati</taxon>
        <taxon>Pseudomonadota</taxon>
        <taxon>Alphaproteobacteria</taxon>
        <taxon>Hyphomicrobiales</taxon>
        <taxon>Blastochloridaceae</taxon>
        <taxon>Blastochloris</taxon>
    </lineage>
</organism>
<protein>
    <submittedName>
        <fullName evidence="10">Methyl-accepting chemotaxis protein</fullName>
    </submittedName>
</protein>
<dbReference type="PANTHER" id="PTHR32089:SF112">
    <property type="entry name" value="LYSOZYME-LIKE PROTEIN-RELATED"/>
    <property type="match status" value="1"/>
</dbReference>
<evidence type="ECO:0000259" key="8">
    <source>
        <dbReference type="PROSITE" id="PS50192"/>
    </source>
</evidence>
<dbReference type="PROSITE" id="PS50111">
    <property type="entry name" value="CHEMOTAXIS_TRANSDUC_2"/>
    <property type="match status" value="1"/>
</dbReference>
<dbReference type="SUPFAM" id="SSF58104">
    <property type="entry name" value="Methyl-accepting chemotaxis protein (MCP) signaling domain"/>
    <property type="match status" value="1"/>
</dbReference>
<keyword evidence="2" id="KW-1003">Cell membrane</keyword>
<evidence type="ECO:0000256" key="1">
    <source>
        <dbReference type="ARBA" id="ARBA00004429"/>
    </source>
</evidence>
<evidence type="ECO:0000313" key="11">
    <source>
        <dbReference type="Proteomes" id="UP000266934"/>
    </source>
</evidence>
<reference evidence="10 11" key="1">
    <citation type="submission" date="2018-08" db="EMBL/GenBank/DDBJ databases">
        <title>Complete genome sequencing of Blastochloris tepida GI.</title>
        <authorList>
            <person name="Tsukatani Y."/>
            <person name="Mori H."/>
        </authorList>
    </citation>
    <scope>NUCLEOTIDE SEQUENCE [LARGE SCALE GENOMIC DNA]</scope>
    <source>
        <strain evidence="10 11">GI</strain>
    </source>
</reference>
<dbReference type="RefSeq" id="WP_160140525.1">
    <property type="nucleotide sequence ID" value="NZ_AP018907.1"/>
</dbReference>
<dbReference type="GO" id="GO:0007165">
    <property type="term" value="P:signal transduction"/>
    <property type="evidence" value="ECO:0007669"/>
    <property type="project" value="UniProtKB-KW"/>
</dbReference>
<keyword evidence="3 5" id="KW-0807">Transducer</keyword>